<dbReference type="Proteomes" id="UP000001542">
    <property type="component" value="Unassembled WGS sequence"/>
</dbReference>
<keyword evidence="7 9" id="KW-1133">Transmembrane helix</keyword>
<evidence type="ECO:0000313" key="10">
    <source>
        <dbReference type="EMBL" id="EAY23003.1"/>
    </source>
</evidence>
<dbReference type="eggNOG" id="KOG2941">
    <property type="taxonomic scope" value="Eukaryota"/>
</dbReference>
<feature type="transmembrane region" description="Helical" evidence="9">
    <location>
        <begin position="65"/>
        <end position="88"/>
    </location>
</feature>
<gene>
    <name evidence="10" type="ORF">TVAG_182390</name>
</gene>
<comment type="pathway">
    <text evidence="2">Protein modification; protein glycosylation.</text>
</comment>
<evidence type="ECO:0000256" key="1">
    <source>
        <dbReference type="ARBA" id="ARBA00004389"/>
    </source>
</evidence>
<keyword evidence="8 9" id="KW-0472">Membrane</keyword>
<evidence type="ECO:0000256" key="8">
    <source>
        <dbReference type="ARBA" id="ARBA00023136"/>
    </source>
</evidence>
<keyword evidence="3" id="KW-0328">Glycosyltransferase</keyword>
<dbReference type="InterPro" id="IPR026051">
    <property type="entry name" value="ALG1-like"/>
</dbReference>
<protein>
    <recommendedName>
        <fullName evidence="12">Glycosyl transferase family 1 domain-containing protein</fullName>
    </recommendedName>
</protein>
<name>A2D8X7_TRIV3</name>
<dbReference type="RefSeq" id="XP_001583989.1">
    <property type="nucleotide sequence ID" value="XM_001583939.1"/>
</dbReference>
<sequence>MPRVLIFSLADLGTDFRLLRHVKSFASQPDSYVYLVGKCKTVLPSDIEQLDNVEIRQYHSKLNGIFNTSIFFIPFLLIFSFFQIIFLFSNLGKIDFVLTSTTRLYVNIIIARLIRFFKKAKFILEIRPFQSIPNKSGQFQTRLETSLPALADIRIVPSRSMQGYLQIKKINSSIIRDNPGTLFHPTTHLRKEISQLLGITPEHGLIGIPILFQEESYIDFLIELISKSENFNVPLCFAVFGGGKSQKSLEHKFRQIHPKNVKLSVLPMLADVYPQVMGACDLGISVSGARLILDVSPELIEMEWSCVPIAVYLKGCVREVVSESNGFFFTNVDELVEVIRKVFVSKEVDINSMKEDCKSKLVPWDDAWKSVMFPYLDHIKKD</sequence>
<evidence type="ECO:0008006" key="12">
    <source>
        <dbReference type="Google" id="ProtNLM"/>
    </source>
</evidence>
<keyword evidence="4" id="KW-0808">Transferase</keyword>
<dbReference type="SUPFAM" id="SSF53756">
    <property type="entry name" value="UDP-Glycosyltransferase/glycogen phosphorylase"/>
    <property type="match status" value="1"/>
</dbReference>
<dbReference type="VEuPathDB" id="TrichDB:TVAGG3_0528650"/>
<dbReference type="InParanoid" id="A2D8X7"/>
<dbReference type="SMR" id="A2D8X7"/>
<dbReference type="AlphaFoldDB" id="A2D8X7"/>
<dbReference type="PANTHER" id="PTHR13036">
    <property type="entry name" value="BETA1,4 MANNOSYLTRANSFERASE"/>
    <property type="match status" value="1"/>
</dbReference>
<evidence type="ECO:0000256" key="5">
    <source>
        <dbReference type="ARBA" id="ARBA00022692"/>
    </source>
</evidence>
<evidence type="ECO:0000313" key="11">
    <source>
        <dbReference type="Proteomes" id="UP000001542"/>
    </source>
</evidence>
<evidence type="ECO:0000256" key="2">
    <source>
        <dbReference type="ARBA" id="ARBA00004922"/>
    </source>
</evidence>
<accession>A2D8X7</accession>
<dbReference type="VEuPathDB" id="TrichDB:TVAG_182390"/>
<evidence type="ECO:0000256" key="4">
    <source>
        <dbReference type="ARBA" id="ARBA00022679"/>
    </source>
</evidence>
<keyword evidence="6" id="KW-0256">Endoplasmic reticulum</keyword>
<dbReference type="PANTHER" id="PTHR13036:SF0">
    <property type="entry name" value="CHITOBIOSYLDIPHOSPHODOLICHOL BETA-MANNOSYLTRANSFERASE"/>
    <property type="match status" value="1"/>
</dbReference>
<keyword evidence="5 9" id="KW-0812">Transmembrane</keyword>
<reference evidence="10" key="2">
    <citation type="journal article" date="2007" name="Science">
        <title>Draft genome sequence of the sexually transmitted pathogen Trichomonas vaginalis.</title>
        <authorList>
            <person name="Carlton J.M."/>
            <person name="Hirt R.P."/>
            <person name="Silva J.C."/>
            <person name="Delcher A.L."/>
            <person name="Schatz M."/>
            <person name="Zhao Q."/>
            <person name="Wortman J.R."/>
            <person name="Bidwell S.L."/>
            <person name="Alsmark U.C.M."/>
            <person name="Besteiro S."/>
            <person name="Sicheritz-Ponten T."/>
            <person name="Noel C.J."/>
            <person name="Dacks J.B."/>
            <person name="Foster P.G."/>
            <person name="Simillion C."/>
            <person name="Van de Peer Y."/>
            <person name="Miranda-Saavedra D."/>
            <person name="Barton G.J."/>
            <person name="Westrop G.D."/>
            <person name="Mueller S."/>
            <person name="Dessi D."/>
            <person name="Fiori P.L."/>
            <person name="Ren Q."/>
            <person name="Paulsen I."/>
            <person name="Zhang H."/>
            <person name="Bastida-Corcuera F.D."/>
            <person name="Simoes-Barbosa A."/>
            <person name="Brown M.T."/>
            <person name="Hayes R.D."/>
            <person name="Mukherjee M."/>
            <person name="Okumura C.Y."/>
            <person name="Schneider R."/>
            <person name="Smith A.J."/>
            <person name="Vanacova S."/>
            <person name="Villalvazo M."/>
            <person name="Haas B.J."/>
            <person name="Pertea M."/>
            <person name="Feldblyum T.V."/>
            <person name="Utterback T.R."/>
            <person name="Shu C.L."/>
            <person name="Osoegawa K."/>
            <person name="de Jong P.J."/>
            <person name="Hrdy I."/>
            <person name="Horvathova L."/>
            <person name="Zubacova Z."/>
            <person name="Dolezal P."/>
            <person name="Malik S.B."/>
            <person name="Logsdon J.M. Jr."/>
            <person name="Henze K."/>
            <person name="Gupta A."/>
            <person name="Wang C.C."/>
            <person name="Dunne R.L."/>
            <person name="Upcroft J.A."/>
            <person name="Upcroft P."/>
            <person name="White O."/>
            <person name="Salzberg S.L."/>
            <person name="Tang P."/>
            <person name="Chiu C.-H."/>
            <person name="Lee Y.-S."/>
            <person name="Embley T.M."/>
            <person name="Coombs G.H."/>
            <person name="Mottram J.C."/>
            <person name="Tachezy J."/>
            <person name="Fraser-Liggett C.M."/>
            <person name="Johnson P.J."/>
        </authorList>
    </citation>
    <scope>NUCLEOTIDE SEQUENCE [LARGE SCALE GENOMIC DNA]</scope>
    <source>
        <strain evidence="10">G3</strain>
    </source>
</reference>
<dbReference type="Gene3D" id="3.40.50.2000">
    <property type="entry name" value="Glycogen Phosphorylase B"/>
    <property type="match status" value="1"/>
</dbReference>
<evidence type="ECO:0000256" key="6">
    <source>
        <dbReference type="ARBA" id="ARBA00022824"/>
    </source>
</evidence>
<dbReference type="OrthoDB" id="10633874at2759"/>
<comment type="subcellular location">
    <subcellularLocation>
        <location evidence="1">Endoplasmic reticulum membrane</location>
        <topology evidence="1">Single-pass membrane protein</topology>
    </subcellularLocation>
</comment>
<proteinExistence type="predicted"/>
<evidence type="ECO:0000256" key="9">
    <source>
        <dbReference type="SAM" id="Phobius"/>
    </source>
</evidence>
<dbReference type="EMBL" id="DS113180">
    <property type="protein sequence ID" value="EAY23003.1"/>
    <property type="molecule type" value="Genomic_DNA"/>
</dbReference>
<organism evidence="10 11">
    <name type="scientific">Trichomonas vaginalis (strain ATCC PRA-98 / G3)</name>
    <dbReference type="NCBI Taxonomy" id="412133"/>
    <lineage>
        <taxon>Eukaryota</taxon>
        <taxon>Metamonada</taxon>
        <taxon>Parabasalia</taxon>
        <taxon>Trichomonadida</taxon>
        <taxon>Trichomonadidae</taxon>
        <taxon>Trichomonas</taxon>
    </lineage>
</organism>
<dbReference type="GO" id="GO:0005789">
    <property type="term" value="C:endoplasmic reticulum membrane"/>
    <property type="evidence" value="ECO:0007669"/>
    <property type="project" value="UniProtKB-SubCell"/>
</dbReference>
<dbReference type="GO" id="GO:0000030">
    <property type="term" value="F:mannosyltransferase activity"/>
    <property type="evidence" value="ECO:0000318"/>
    <property type="project" value="GO_Central"/>
</dbReference>
<reference evidence="10" key="1">
    <citation type="submission" date="2006-10" db="EMBL/GenBank/DDBJ databases">
        <authorList>
            <person name="Amadeo P."/>
            <person name="Zhao Q."/>
            <person name="Wortman J."/>
            <person name="Fraser-Liggett C."/>
            <person name="Carlton J."/>
        </authorList>
    </citation>
    <scope>NUCLEOTIDE SEQUENCE</scope>
    <source>
        <strain evidence="10">G3</strain>
    </source>
</reference>
<evidence type="ECO:0000256" key="3">
    <source>
        <dbReference type="ARBA" id="ARBA00022676"/>
    </source>
</evidence>
<dbReference type="STRING" id="5722.A2D8X7"/>
<keyword evidence="11" id="KW-1185">Reference proteome</keyword>
<dbReference type="KEGG" id="tva:5468545"/>
<dbReference type="GO" id="GO:0005783">
    <property type="term" value="C:endoplasmic reticulum"/>
    <property type="evidence" value="ECO:0000318"/>
    <property type="project" value="GO_Central"/>
</dbReference>
<evidence type="ECO:0000256" key="7">
    <source>
        <dbReference type="ARBA" id="ARBA00022989"/>
    </source>
</evidence>